<sequence length="238" mass="27085">MSIGVPQVPFNISTKQSEWIEVYDLFYTQRLIVLCQDIDNEITNHISALFLYLNTITIRDFGYKTKENMAKYPRLFFYINSMGGHISSALAIYDVMGMMESEITTLCMGVSAGSATLLLTKGQTRIGLIHSRIMMSQPTSAGIDGPATNLEIEVKQMNKYIDIMSSIYAKRTMRPRLGILNDMKREYFFSAREAKQYGLIDGVANDNDPENEKVMFGWTFNPKYRIQVDDGFLLNSTI</sequence>
<evidence type="ECO:0000313" key="3">
    <source>
        <dbReference type="EMBL" id="ASQ40009.1"/>
    </source>
</evidence>
<keyword evidence="3" id="KW-0378">Hydrolase</keyword>
<keyword evidence="3" id="KW-0645">Protease</keyword>
<proteinExistence type="inferred from homology"/>
<dbReference type="GO" id="GO:0006515">
    <property type="term" value="P:protein quality control for misfolded or incompletely synthesized proteins"/>
    <property type="evidence" value="ECO:0007669"/>
    <property type="project" value="TreeGrafter"/>
</dbReference>
<organism evidence="3">
    <name type="scientific">Glaucocystis incrassata</name>
    <dbReference type="NCBI Taxonomy" id="1789788"/>
    <lineage>
        <taxon>Eukaryota</taxon>
        <taxon>Glaucocystophyceae</taxon>
        <taxon>Glaucocystales</taxon>
        <taxon>Glaucocystaceae</taxon>
        <taxon>Glaucocystis</taxon>
    </lineage>
</organism>
<dbReference type="RefSeq" id="YP_009545948.1">
    <property type="nucleotide sequence ID" value="NC_040152.1"/>
</dbReference>
<evidence type="ECO:0000256" key="1">
    <source>
        <dbReference type="ARBA" id="ARBA00007039"/>
    </source>
</evidence>
<dbReference type="CDD" id="cd07017">
    <property type="entry name" value="S14_ClpP_2"/>
    <property type="match status" value="1"/>
</dbReference>
<geneLocation type="plastid" evidence="3"/>
<dbReference type="GO" id="GO:0009368">
    <property type="term" value="C:endopeptidase Clp complex"/>
    <property type="evidence" value="ECO:0007669"/>
    <property type="project" value="TreeGrafter"/>
</dbReference>
<dbReference type="PANTHER" id="PTHR10381:SF11">
    <property type="entry name" value="ATP-DEPENDENT CLP PROTEASE PROTEOLYTIC SUBUNIT, MITOCHONDRIAL"/>
    <property type="match status" value="1"/>
</dbReference>
<dbReference type="Pfam" id="PF00574">
    <property type="entry name" value="CLP_protease"/>
    <property type="match status" value="1"/>
</dbReference>
<dbReference type="InterPro" id="IPR001907">
    <property type="entry name" value="ClpP"/>
</dbReference>
<dbReference type="GO" id="GO:0051117">
    <property type="term" value="F:ATPase binding"/>
    <property type="evidence" value="ECO:0007669"/>
    <property type="project" value="TreeGrafter"/>
</dbReference>
<dbReference type="GeneID" id="38575374"/>
<dbReference type="Gene3D" id="3.90.226.10">
    <property type="entry name" value="2-enoyl-CoA Hydratase, Chain A, domain 1"/>
    <property type="match status" value="1"/>
</dbReference>
<protein>
    <recommendedName>
        <fullName evidence="2">ATP-dependent Clp protease proteolytic subunit</fullName>
    </recommendedName>
</protein>
<name>A0A3G1IVQ5_9EUKA</name>
<dbReference type="InterPro" id="IPR029045">
    <property type="entry name" value="ClpP/crotonase-like_dom_sf"/>
</dbReference>
<dbReference type="AlphaFoldDB" id="A0A3G1IVQ5"/>
<dbReference type="PANTHER" id="PTHR10381">
    <property type="entry name" value="ATP-DEPENDENT CLP PROTEASE PROTEOLYTIC SUBUNIT"/>
    <property type="match status" value="1"/>
</dbReference>
<dbReference type="GO" id="GO:0004176">
    <property type="term" value="F:ATP-dependent peptidase activity"/>
    <property type="evidence" value="ECO:0007669"/>
    <property type="project" value="InterPro"/>
</dbReference>
<dbReference type="PRINTS" id="PR00127">
    <property type="entry name" value="CLPPROTEASEP"/>
</dbReference>
<dbReference type="EMBL" id="MF167425">
    <property type="protein sequence ID" value="ASQ40009.1"/>
    <property type="molecule type" value="Genomic_DNA"/>
</dbReference>
<accession>A0A3G1IVQ5</accession>
<keyword evidence="3" id="KW-0934">Plastid</keyword>
<dbReference type="InterPro" id="IPR023562">
    <property type="entry name" value="ClpP/TepA"/>
</dbReference>
<dbReference type="SUPFAM" id="SSF52096">
    <property type="entry name" value="ClpP/crotonase"/>
    <property type="match status" value="1"/>
</dbReference>
<comment type="similarity">
    <text evidence="1 2">Belongs to the peptidase S14 family.</text>
</comment>
<dbReference type="GO" id="GO:0004252">
    <property type="term" value="F:serine-type endopeptidase activity"/>
    <property type="evidence" value="ECO:0007669"/>
    <property type="project" value="InterPro"/>
</dbReference>
<gene>
    <name evidence="3" type="primary">clpP</name>
</gene>
<evidence type="ECO:0000256" key="2">
    <source>
        <dbReference type="RuleBase" id="RU003567"/>
    </source>
</evidence>
<reference evidence="3" key="1">
    <citation type="submission" date="2017-05" db="EMBL/GenBank/DDBJ databases">
        <title>Plastid comparative genomics reveals ancient divergence between Glaucophyte genera.</title>
        <authorList>
            <person name="Figueroa-Martinez F.J."/>
            <person name="Jackson C."/>
            <person name="Reyes-Prieto A."/>
        </authorList>
    </citation>
    <scope>NUCLEOTIDE SEQUENCE</scope>
    <source>
        <strain evidence="3">SAG 229-2</strain>
    </source>
</reference>